<protein>
    <submittedName>
        <fullName evidence="2">Uncharacterized protein</fullName>
    </submittedName>
</protein>
<feature type="region of interest" description="Disordered" evidence="1">
    <location>
        <begin position="38"/>
        <end position="59"/>
    </location>
</feature>
<organism evidence="2">
    <name type="scientific">Siphoviridae sp. ctnNB1</name>
    <dbReference type="NCBI Taxonomy" id="2825660"/>
    <lineage>
        <taxon>Viruses</taxon>
        <taxon>Duplodnaviria</taxon>
        <taxon>Heunggongvirae</taxon>
        <taxon>Uroviricota</taxon>
        <taxon>Caudoviricetes</taxon>
    </lineage>
</organism>
<name>A0A8S5UV55_9CAUD</name>
<evidence type="ECO:0000313" key="2">
    <source>
        <dbReference type="EMBL" id="DAF98368.1"/>
    </source>
</evidence>
<evidence type="ECO:0000256" key="1">
    <source>
        <dbReference type="SAM" id="MobiDB-lite"/>
    </source>
</evidence>
<sequence length="126" mass="14594">MRDYKLKSSDLPSHVYAQVIAIVRGYDSMKNEYDAVLYTSPDPPDGQPRGTVNPDTTSREGVIRADISQKLEAVEQSILIVPEDYRQGVWENAVYGIPYPTGSHRTTYWRYKAKFFRAIARRMYWI</sequence>
<reference evidence="2" key="1">
    <citation type="journal article" date="2021" name="Proc. Natl. Acad. Sci. U.S.A.">
        <title>A Catalog of Tens of Thousands of Viruses from Human Metagenomes Reveals Hidden Associations with Chronic Diseases.</title>
        <authorList>
            <person name="Tisza M.J."/>
            <person name="Buck C.B."/>
        </authorList>
    </citation>
    <scope>NUCLEOTIDE SEQUENCE</scope>
    <source>
        <strain evidence="2">CtnNB1</strain>
    </source>
</reference>
<proteinExistence type="predicted"/>
<accession>A0A8S5UV55</accession>
<dbReference type="EMBL" id="BK016146">
    <property type="protein sequence ID" value="DAF98368.1"/>
    <property type="molecule type" value="Genomic_DNA"/>
</dbReference>